<dbReference type="EC" id="1.1.1.290" evidence="5"/>
<dbReference type="GO" id="GO:0046983">
    <property type="term" value="F:protein dimerization activity"/>
    <property type="evidence" value="ECO:0007669"/>
    <property type="project" value="InterPro"/>
</dbReference>
<feature type="binding site" evidence="5">
    <location>
        <position position="258"/>
    </location>
    <ligand>
        <name>NAD(+)</name>
        <dbReference type="ChEBI" id="CHEBI:57540"/>
    </ligand>
</feature>
<gene>
    <name evidence="5" type="primary">pdxB</name>
    <name evidence="8" type="ORF">IAC54_07965</name>
</gene>
<dbReference type="Gene3D" id="3.40.50.720">
    <property type="entry name" value="NAD(P)-binding Rossmann-like Domain"/>
    <property type="match status" value="2"/>
</dbReference>
<comment type="subunit">
    <text evidence="5">Homodimer.</text>
</comment>
<dbReference type="GO" id="GO:0005737">
    <property type="term" value="C:cytoplasm"/>
    <property type="evidence" value="ECO:0007669"/>
    <property type="project" value="UniProtKB-SubCell"/>
</dbReference>
<feature type="binding site" evidence="5">
    <location>
        <position position="232"/>
    </location>
    <ligand>
        <name>NAD(+)</name>
        <dbReference type="ChEBI" id="CHEBI:57540"/>
    </ligand>
</feature>
<keyword evidence="2 5" id="KW-0560">Oxidoreductase</keyword>
<proteinExistence type="inferred from homology"/>
<comment type="catalytic activity">
    <reaction evidence="5">
        <text>4-phospho-D-erythronate + NAD(+) = (R)-3-hydroxy-2-oxo-4-phosphooxybutanoate + NADH + H(+)</text>
        <dbReference type="Rhea" id="RHEA:18829"/>
        <dbReference type="ChEBI" id="CHEBI:15378"/>
        <dbReference type="ChEBI" id="CHEBI:57540"/>
        <dbReference type="ChEBI" id="CHEBI:57945"/>
        <dbReference type="ChEBI" id="CHEBI:58538"/>
        <dbReference type="ChEBI" id="CHEBI:58766"/>
        <dbReference type="EC" id="1.1.1.290"/>
    </reaction>
</comment>
<comment type="similarity">
    <text evidence="5">Belongs to the D-isomer specific 2-hydroxyacid dehydrogenase family. PdxB subfamily.</text>
</comment>
<dbReference type="Proteomes" id="UP000823636">
    <property type="component" value="Unassembled WGS sequence"/>
</dbReference>
<comment type="pathway">
    <text evidence="5">Cofactor biosynthesis; pyridoxine 5'-phosphate biosynthesis; pyridoxine 5'-phosphate from D-erythrose 4-phosphate: step 2/5.</text>
</comment>
<dbReference type="AlphaFoldDB" id="A0A9D9E485"/>
<feature type="binding site" evidence="5">
    <location>
        <position position="45"/>
    </location>
    <ligand>
        <name>substrate</name>
    </ligand>
</feature>
<dbReference type="Pfam" id="PF11890">
    <property type="entry name" value="DUF3410"/>
    <property type="match status" value="1"/>
</dbReference>
<dbReference type="PANTHER" id="PTHR43761:SF1">
    <property type="entry name" value="D-ISOMER SPECIFIC 2-HYDROXYACID DEHYDROGENASE CATALYTIC DOMAIN-CONTAINING PROTEIN-RELATED"/>
    <property type="match status" value="1"/>
</dbReference>
<evidence type="ECO:0000259" key="7">
    <source>
        <dbReference type="Pfam" id="PF11890"/>
    </source>
</evidence>
<dbReference type="GO" id="GO:0033711">
    <property type="term" value="F:4-phosphoerythronate dehydrogenase activity"/>
    <property type="evidence" value="ECO:0007669"/>
    <property type="project" value="UniProtKB-EC"/>
</dbReference>
<evidence type="ECO:0000256" key="5">
    <source>
        <dbReference type="HAMAP-Rule" id="MF_01825"/>
    </source>
</evidence>
<dbReference type="PANTHER" id="PTHR43761">
    <property type="entry name" value="D-ISOMER SPECIFIC 2-HYDROXYACID DEHYDROGENASE FAMILY PROTEIN (AFU_ORTHOLOGUE AFUA_1G13630)"/>
    <property type="match status" value="1"/>
</dbReference>
<comment type="subcellular location">
    <subcellularLocation>
        <location evidence="5">Cytoplasm</location>
    </subcellularLocation>
</comment>
<feature type="binding site" evidence="5">
    <location>
        <position position="175"/>
    </location>
    <ligand>
        <name>NAD(+)</name>
        <dbReference type="ChEBI" id="CHEBI:57540"/>
    </ligand>
</feature>
<feature type="binding site" evidence="5">
    <location>
        <position position="146"/>
    </location>
    <ligand>
        <name>NAD(+)</name>
        <dbReference type="ChEBI" id="CHEBI:57540"/>
    </ligand>
</feature>
<feature type="active site" evidence="5">
    <location>
        <position position="208"/>
    </location>
</feature>
<name>A0A9D9E485_9BACT</name>
<evidence type="ECO:0000256" key="3">
    <source>
        <dbReference type="ARBA" id="ARBA00023027"/>
    </source>
</evidence>
<dbReference type="GO" id="GO:0008615">
    <property type="term" value="P:pyridoxine biosynthetic process"/>
    <property type="evidence" value="ECO:0007669"/>
    <property type="project" value="UniProtKB-UniRule"/>
</dbReference>
<dbReference type="InterPro" id="IPR038251">
    <property type="entry name" value="PdxB_dimer_sf"/>
</dbReference>
<dbReference type="InterPro" id="IPR020921">
    <property type="entry name" value="Erythronate-4-P_DHase"/>
</dbReference>
<dbReference type="CDD" id="cd12158">
    <property type="entry name" value="ErythrP_dh"/>
    <property type="match status" value="1"/>
</dbReference>
<dbReference type="SUPFAM" id="SSF52283">
    <property type="entry name" value="Formate/glycerate dehydrogenase catalytic domain-like"/>
    <property type="match status" value="1"/>
</dbReference>
<dbReference type="GO" id="GO:0051287">
    <property type="term" value="F:NAD binding"/>
    <property type="evidence" value="ECO:0007669"/>
    <property type="project" value="InterPro"/>
</dbReference>
<organism evidence="8 9">
    <name type="scientific">Candidatus Caccoplasma merdipullorum</name>
    <dbReference type="NCBI Taxonomy" id="2840718"/>
    <lineage>
        <taxon>Bacteria</taxon>
        <taxon>Pseudomonadati</taxon>
        <taxon>Bacteroidota</taxon>
        <taxon>Bacteroidia</taxon>
        <taxon>Bacteroidales</taxon>
        <taxon>Bacteroidaceae</taxon>
        <taxon>Bacteroidaceae incertae sedis</taxon>
        <taxon>Candidatus Caccoplasma</taxon>
    </lineage>
</organism>
<feature type="domain" description="D-isomer specific 2-hydroxyacid dehydrogenase NAD-binding" evidence="6">
    <location>
        <begin position="111"/>
        <end position="257"/>
    </location>
</feature>
<dbReference type="Pfam" id="PF02826">
    <property type="entry name" value="2-Hacid_dh_C"/>
    <property type="match status" value="1"/>
</dbReference>
<evidence type="ECO:0000256" key="4">
    <source>
        <dbReference type="ARBA" id="ARBA00023096"/>
    </source>
</evidence>
<evidence type="ECO:0000259" key="6">
    <source>
        <dbReference type="Pfam" id="PF02826"/>
    </source>
</evidence>
<comment type="caution">
    <text evidence="8">The sequence shown here is derived from an EMBL/GenBank/DDBJ whole genome shotgun (WGS) entry which is preliminary data.</text>
</comment>
<reference evidence="8" key="2">
    <citation type="journal article" date="2021" name="PeerJ">
        <title>Extensive microbial diversity within the chicken gut microbiome revealed by metagenomics and culture.</title>
        <authorList>
            <person name="Gilroy R."/>
            <person name="Ravi A."/>
            <person name="Getino M."/>
            <person name="Pursley I."/>
            <person name="Horton D.L."/>
            <person name="Alikhan N.F."/>
            <person name="Baker D."/>
            <person name="Gharbi K."/>
            <person name="Hall N."/>
            <person name="Watson M."/>
            <person name="Adriaenssens E.M."/>
            <person name="Foster-Nyarko E."/>
            <person name="Jarju S."/>
            <person name="Secka A."/>
            <person name="Antonio M."/>
            <person name="Oren A."/>
            <person name="Chaudhuri R.R."/>
            <person name="La Ragione R."/>
            <person name="Hildebrand F."/>
            <person name="Pallen M.J."/>
        </authorList>
    </citation>
    <scope>NUCLEOTIDE SEQUENCE</scope>
    <source>
        <strain evidence="8">G3-4614</strain>
    </source>
</reference>
<dbReference type="SUPFAM" id="SSF51735">
    <property type="entry name" value="NAD(P)-binding Rossmann-fold domains"/>
    <property type="match status" value="1"/>
</dbReference>
<comment type="function">
    <text evidence="5">Catalyzes the oxidation of erythronate-4-phosphate to 3-hydroxy-2-oxo-4-phosphonooxybutanoate.</text>
</comment>
<dbReference type="EMBL" id="JADIMW010000083">
    <property type="protein sequence ID" value="MBO8438813.1"/>
    <property type="molecule type" value="Genomic_DNA"/>
</dbReference>
<comment type="caution">
    <text evidence="5">Lacks conserved residue(s) required for the propagation of feature annotation.</text>
</comment>
<evidence type="ECO:0000256" key="2">
    <source>
        <dbReference type="ARBA" id="ARBA00023002"/>
    </source>
</evidence>
<dbReference type="InterPro" id="IPR006140">
    <property type="entry name" value="D-isomer_DH_NAD-bd"/>
</dbReference>
<dbReference type="InterPro" id="IPR024531">
    <property type="entry name" value="Erythronate-4-P_DHase_dimer"/>
</dbReference>
<accession>A0A9D9E485</accession>
<evidence type="ECO:0000313" key="8">
    <source>
        <dbReference type="EMBL" id="MBO8438813.1"/>
    </source>
</evidence>
<dbReference type="Gene3D" id="3.30.1370.170">
    <property type="match status" value="1"/>
</dbReference>
<evidence type="ECO:0000256" key="1">
    <source>
        <dbReference type="ARBA" id="ARBA00022490"/>
    </source>
</evidence>
<feature type="active site" evidence="5">
    <location>
        <position position="237"/>
    </location>
</feature>
<evidence type="ECO:0000313" key="9">
    <source>
        <dbReference type="Proteomes" id="UP000823636"/>
    </source>
</evidence>
<reference evidence="8" key="1">
    <citation type="submission" date="2020-10" db="EMBL/GenBank/DDBJ databases">
        <authorList>
            <person name="Gilroy R."/>
        </authorList>
    </citation>
    <scope>NUCLEOTIDE SEQUENCE</scope>
    <source>
        <strain evidence="8">G3-4614</strain>
    </source>
</reference>
<keyword evidence="3 5" id="KW-0520">NAD</keyword>
<protein>
    <recommendedName>
        <fullName evidence="5">Erythronate-4-phosphate dehydrogenase</fullName>
        <ecNumber evidence="5">1.1.1.290</ecNumber>
    </recommendedName>
</protein>
<dbReference type="HAMAP" id="MF_01825">
    <property type="entry name" value="PdxB"/>
    <property type="match status" value="1"/>
</dbReference>
<feature type="active site" description="Proton donor" evidence="5">
    <location>
        <position position="255"/>
    </location>
</feature>
<sequence length="366" mass="40030">MKIVADANIPYIKGRLEEYGEVTYVPTEEIDAAAVKEADILFVRTPTKCRPALLEGSRCRFIATASCGFDHIDTEYCAAHSIEWRNAPGCNAPSVAQYILASLLLYMDAVGSAPEKHTVGIIGAGHVGSAVAAALRKVGFNLLLNDPPRAEAEGADGFVPLSEIEEKCDIITLHTPLIKEGAHPTRHLADAEFFSRLKRKPLFINAARGGVADDKAVLEAKHSGQIRDFIIDCWENEPAGIYLPLMDEAFIATPHIAGYSDDGKAVGSYMSLCEVARYCGGKQPDMQYPSEPDNAVIDLATAKNPLLAAVLHSYDPRNDFARLKKAPDSFEALRNNYPFRREYNAYRIQNAPKEYAGILENLGFGL</sequence>
<dbReference type="InterPro" id="IPR050418">
    <property type="entry name" value="D-iso_2-hydroxyacid_DH_PdxB"/>
</dbReference>
<keyword evidence="1 5" id="KW-0963">Cytoplasm</keyword>
<feature type="domain" description="Erythronate-4-phosphate dehydrogenase dimerisation" evidence="7">
    <location>
        <begin position="303"/>
        <end position="363"/>
    </location>
</feature>
<keyword evidence="4 5" id="KW-0664">Pyridoxine biosynthesis</keyword>
<feature type="binding site" evidence="5">
    <location>
        <position position="259"/>
    </location>
    <ligand>
        <name>substrate</name>
    </ligand>
</feature>
<dbReference type="InterPro" id="IPR036291">
    <property type="entry name" value="NAD(P)-bd_dom_sf"/>
</dbReference>